<protein>
    <submittedName>
        <fullName evidence="3">Uncharacterized protein</fullName>
    </submittedName>
</protein>
<feature type="chain" id="PRO_5043273082" evidence="2">
    <location>
        <begin position="27"/>
        <end position="111"/>
    </location>
</feature>
<sequence length="111" mass="12097">ALIPSTLRKLRAAIAILRLLPADAHAREHGSWCQQGSNVHCMQERRPTKPKRRCSATEKLDDQPKPVGTGGSGALAHHLPKQHGSVKPSSSCFGRACTRDGVMYYPKNEAT</sequence>
<dbReference type="Proteomes" id="UP001152797">
    <property type="component" value="Unassembled WGS sequence"/>
</dbReference>
<name>A0A9P1GHS1_9DINO</name>
<dbReference type="EMBL" id="CAMXCT010006355">
    <property type="protein sequence ID" value="CAI4014456.1"/>
    <property type="molecule type" value="Genomic_DNA"/>
</dbReference>
<evidence type="ECO:0000256" key="1">
    <source>
        <dbReference type="SAM" id="MobiDB-lite"/>
    </source>
</evidence>
<evidence type="ECO:0000256" key="2">
    <source>
        <dbReference type="SAM" id="SignalP"/>
    </source>
</evidence>
<gene>
    <name evidence="3" type="ORF">C1SCF055_LOCUS39358</name>
</gene>
<feature type="compositionally biased region" description="Basic and acidic residues" evidence="1">
    <location>
        <begin position="55"/>
        <end position="64"/>
    </location>
</feature>
<evidence type="ECO:0000313" key="3">
    <source>
        <dbReference type="EMBL" id="CAI4014456.1"/>
    </source>
</evidence>
<comment type="caution">
    <text evidence="3">The sequence shown here is derived from an EMBL/GenBank/DDBJ whole genome shotgun (WGS) entry which is preliminary data.</text>
</comment>
<dbReference type="EMBL" id="CAMXCT030006355">
    <property type="protein sequence ID" value="CAL4801768.1"/>
    <property type="molecule type" value="Genomic_DNA"/>
</dbReference>
<reference evidence="3" key="1">
    <citation type="submission" date="2022-10" db="EMBL/GenBank/DDBJ databases">
        <authorList>
            <person name="Chen Y."/>
            <person name="Dougan E. K."/>
            <person name="Chan C."/>
            <person name="Rhodes N."/>
            <person name="Thang M."/>
        </authorList>
    </citation>
    <scope>NUCLEOTIDE SEQUENCE</scope>
</reference>
<feature type="region of interest" description="Disordered" evidence="1">
    <location>
        <begin position="40"/>
        <end position="91"/>
    </location>
</feature>
<accession>A0A9P1GHS1</accession>
<feature type="signal peptide" evidence="2">
    <location>
        <begin position="1"/>
        <end position="26"/>
    </location>
</feature>
<reference evidence="4 5" key="2">
    <citation type="submission" date="2024-05" db="EMBL/GenBank/DDBJ databases">
        <authorList>
            <person name="Chen Y."/>
            <person name="Shah S."/>
            <person name="Dougan E. K."/>
            <person name="Thang M."/>
            <person name="Chan C."/>
        </authorList>
    </citation>
    <scope>NUCLEOTIDE SEQUENCE [LARGE SCALE GENOMIC DNA]</scope>
</reference>
<feature type="non-terminal residue" evidence="3">
    <location>
        <position position="1"/>
    </location>
</feature>
<proteinExistence type="predicted"/>
<evidence type="ECO:0000313" key="5">
    <source>
        <dbReference type="Proteomes" id="UP001152797"/>
    </source>
</evidence>
<dbReference type="EMBL" id="CAMXCT020006355">
    <property type="protein sequence ID" value="CAL1167831.1"/>
    <property type="molecule type" value="Genomic_DNA"/>
</dbReference>
<organism evidence="3">
    <name type="scientific">Cladocopium goreaui</name>
    <dbReference type="NCBI Taxonomy" id="2562237"/>
    <lineage>
        <taxon>Eukaryota</taxon>
        <taxon>Sar</taxon>
        <taxon>Alveolata</taxon>
        <taxon>Dinophyceae</taxon>
        <taxon>Suessiales</taxon>
        <taxon>Symbiodiniaceae</taxon>
        <taxon>Cladocopium</taxon>
    </lineage>
</organism>
<keyword evidence="2" id="KW-0732">Signal</keyword>
<keyword evidence="5" id="KW-1185">Reference proteome</keyword>
<dbReference type="AlphaFoldDB" id="A0A9P1GHS1"/>
<evidence type="ECO:0000313" key="4">
    <source>
        <dbReference type="EMBL" id="CAL4801768.1"/>
    </source>
</evidence>